<organism evidence="1 2">
    <name type="scientific">Pseudomonas kulmbachensis</name>
    <dbReference type="NCBI Taxonomy" id="3043408"/>
    <lineage>
        <taxon>Bacteria</taxon>
        <taxon>Pseudomonadati</taxon>
        <taxon>Pseudomonadota</taxon>
        <taxon>Gammaproteobacteria</taxon>
        <taxon>Pseudomonadales</taxon>
        <taxon>Pseudomonadaceae</taxon>
        <taxon>Pseudomonas</taxon>
    </lineage>
</organism>
<keyword evidence="2" id="KW-1185">Reference proteome</keyword>
<protein>
    <recommendedName>
        <fullName evidence="3">Nucleotide-diphospho-sugar transferase domain-containing protein</fullName>
    </recommendedName>
</protein>
<name>A0ABW7LYG4_9PSED</name>
<accession>A0ABW7LYG4</accession>
<dbReference type="Proteomes" id="UP001609821">
    <property type="component" value="Unassembled WGS sequence"/>
</dbReference>
<evidence type="ECO:0000313" key="1">
    <source>
        <dbReference type="EMBL" id="MFH6566180.1"/>
    </source>
</evidence>
<dbReference type="SUPFAM" id="SSF53448">
    <property type="entry name" value="Nucleotide-diphospho-sugar transferases"/>
    <property type="match status" value="1"/>
</dbReference>
<comment type="caution">
    <text evidence="1">The sequence shown here is derived from an EMBL/GenBank/DDBJ whole genome shotgun (WGS) entry which is preliminary data.</text>
</comment>
<gene>
    <name evidence="1" type="ORF">ACHMWK_09415</name>
</gene>
<dbReference type="InterPro" id="IPR029044">
    <property type="entry name" value="Nucleotide-diphossugar_trans"/>
</dbReference>
<evidence type="ECO:0008006" key="3">
    <source>
        <dbReference type="Google" id="ProtNLM"/>
    </source>
</evidence>
<sequence length="362" mass="41356">MTQSAIHPALATNQLLYLLYGDKAVYRHEAKFSILSALRHRKVSADFTITLMTDQPEAFDGWPITVLPLDAMTLDAWQGAGGYYHRRKACAIQAGVALAGKTIFTDTDTVFFKDPAQLFKRVTDDQFLMDEFEWYWDEASRRSEFSALVTHLKAENKVPVPALRLFNSGICGMTKANGGLFEGVISLIDQWTHHGVTLLTIEQIAMSFMLAGRKVVEANDCINHYFSVKRYHHAMYQAFFEEQGEGYRDDLPRATFAVPDRLPNNSLRNRLQLRWRFRGQCSTSRKVAKFYLLGKQADRSSYLDTCKYFWWAVAVDELSSLEPAGKSFTKLAALWQADSEFLSFIKGNKTQKDERYIFTGRV</sequence>
<reference evidence="1 2" key="1">
    <citation type="submission" date="2024-10" db="EMBL/GenBank/DDBJ databases">
        <title>Aeromonas and Pseudomonas from the Cagarras Archipelago, Rio de Janeiro, Brazil.</title>
        <authorList>
            <person name="Canellas A.L.B."/>
            <person name="Laport M.S."/>
        </authorList>
    </citation>
    <scope>NUCLEOTIDE SEQUENCE [LARGE SCALE GENOMIC DNA]</scope>
    <source>
        <strain evidence="1 2">CPF-4</strain>
    </source>
</reference>
<proteinExistence type="predicted"/>
<dbReference type="EMBL" id="JBINXB010000009">
    <property type="protein sequence ID" value="MFH6566180.1"/>
    <property type="molecule type" value="Genomic_DNA"/>
</dbReference>
<dbReference type="RefSeq" id="WP_261739328.1">
    <property type="nucleotide sequence ID" value="NZ_JBINXA010000001.1"/>
</dbReference>
<evidence type="ECO:0000313" key="2">
    <source>
        <dbReference type="Proteomes" id="UP001609821"/>
    </source>
</evidence>